<gene>
    <name evidence="9" type="ORF">Tsubulata_038747</name>
</gene>
<evidence type="ECO:0000256" key="5">
    <source>
        <dbReference type="ARBA" id="ARBA00023163"/>
    </source>
</evidence>
<organism evidence="9 10">
    <name type="scientific">Turnera subulata</name>
    <dbReference type="NCBI Taxonomy" id="218843"/>
    <lineage>
        <taxon>Eukaryota</taxon>
        <taxon>Viridiplantae</taxon>
        <taxon>Streptophyta</taxon>
        <taxon>Embryophyta</taxon>
        <taxon>Tracheophyta</taxon>
        <taxon>Spermatophyta</taxon>
        <taxon>Magnoliopsida</taxon>
        <taxon>eudicotyledons</taxon>
        <taxon>Gunneridae</taxon>
        <taxon>Pentapetalae</taxon>
        <taxon>rosids</taxon>
        <taxon>fabids</taxon>
        <taxon>Malpighiales</taxon>
        <taxon>Passifloraceae</taxon>
        <taxon>Turnera</taxon>
    </lineage>
</organism>
<evidence type="ECO:0000256" key="3">
    <source>
        <dbReference type="ARBA" id="ARBA00023015"/>
    </source>
</evidence>
<dbReference type="GO" id="GO:0003677">
    <property type="term" value="F:DNA binding"/>
    <property type="evidence" value="ECO:0007669"/>
    <property type="project" value="UniProtKB-KW"/>
</dbReference>
<dbReference type="InterPro" id="IPR017930">
    <property type="entry name" value="Myb_dom"/>
</dbReference>
<comment type="subcellular location">
    <subcellularLocation>
        <location evidence="1">Nucleus</location>
    </subcellularLocation>
</comment>
<evidence type="ECO:0008006" key="11">
    <source>
        <dbReference type="Google" id="ProtNLM"/>
    </source>
</evidence>
<dbReference type="SMART" id="SM00717">
    <property type="entry name" value="SANT"/>
    <property type="match status" value="1"/>
</dbReference>
<dbReference type="CDD" id="cd00167">
    <property type="entry name" value="SANT"/>
    <property type="match status" value="1"/>
</dbReference>
<dbReference type="PROSITE" id="PS51294">
    <property type="entry name" value="HTH_MYB"/>
    <property type="match status" value="1"/>
</dbReference>
<keyword evidence="4" id="KW-0238">DNA-binding</keyword>
<dbReference type="GO" id="GO:0005634">
    <property type="term" value="C:nucleus"/>
    <property type="evidence" value="ECO:0007669"/>
    <property type="project" value="UniProtKB-SubCell"/>
</dbReference>
<dbReference type="OrthoDB" id="2143914at2759"/>
<reference evidence="9" key="2">
    <citation type="journal article" date="2023" name="Plants (Basel)">
        <title>Annotation of the Turnera subulata (Passifloraceae) Draft Genome Reveals the S-Locus Evolved after the Divergence of Turneroideae from Passifloroideae in a Stepwise Manner.</title>
        <authorList>
            <person name="Henning P.M."/>
            <person name="Roalson E.H."/>
            <person name="Mir W."/>
            <person name="McCubbin A.G."/>
            <person name="Shore J.S."/>
        </authorList>
    </citation>
    <scope>NUCLEOTIDE SEQUENCE</scope>
    <source>
        <strain evidence="9">F60SS</strain>
    </source>
</reference>
<comment type="caution">
    <text evidence="9">The sequence shown here is derived from an EMBL/GenBank/DDBJ whole genome shotgun (WGS) entry which is preliminary data.</text>
</comment>
<evidence type="ECO:0000256" key="2">
    <source>
        <dbReference type="ARBA" id="ARBA00022737"/>
    </source>
</evidence>
<dbReference type="SUPFAM" id="SSF46689">
    <property type="entry name" value="Homeodomain-like"/>
    <property type="match status" value="1"/>
</dbReference>
<evidence type="ECO:0000256" key="4">
    <source>
        <dbReference type="ARBA" id="ARBA00023125"/>
    </source>
</evidence>
<dbReference type="InterPro" id="IPR051953">
    <property type="entry name" value="Plant_SW-associated_TFs"/>
</dbReference>
<dbReference type="Pfam" id="PF00249">
    <property type="entry name" value="Myb_DNA-binding"/>
    <property type="match status" value="1"/>
</dbReference>
<dbReference type="InterPro" id="IPR009057">
    <property type="entry name" value="Homeodomain-like_sf"/>
</dbReference>
<evidence type="ECO:0000313" key="9">
    <source>
        <dbReference type="EMBL" id="KAJ4830593.1"/>
    </source>
</evidence>
<evidence type="ECO:0000259" key="7">
    <source>
        <dbReference type="PROSITE" id="PS50090"/>
    </source>
</evidence>
<evidence type="ECO:0000256" key="6">
    <source>
        <dbReference type="ARBA" id="ARBA00023242"/>
    </source>
</evidence>
<dbReference type="AlphaFoldDB" id="A0A9Q0J6V1"/>
<keyword evidence="2" id="KW-0677">Repeat</keyword>
<dbReference type="InterPro" id="IPR001005">
    <property type="entry name" value="SANT/Myb"/>
</dbReference>
<protein>
    <recommendedName>
        <fullName evidence="11">Myb-like domain-containing protein</fullName>
    </recommendedName>
</protein>
<proteinExistence type="predicted"/>
<reference evidence="9" key="1">
    <citation type="submission" date="2022-02" db="EMBL/GenBank/DDBJ databases">
        <authorList>
            <person name="Henning P.M."/>
            <person name="McCubbin A.G."/>
            <person name="Shore J.S."/>
        </authorList>
    </citation>
    <scope>NUCLEOTIDE SEQUENCE</scope>
    <source>
        <strain evidence="9">F60SS</strain>
        <tissue evidence="9">Leaves</tissue>
    </source>
</reference>
<sequence length="787" mass="87273">MVSNNRTVEERLQSITDTLFVIRAAAEQHWVDLASQRELLLSQHEVLLSFQAVILQHLASFHELVVAFAAGDPSAKPRPAKEEAVPATIAISVESTTIMMELTISVELGTVHSNAMIGHNHLCSVEEQVRSLAPYLSTLPAEAERPPAEPPPGLVNLKEEHTTKLASGSGISTVPVVDDSMKSDSVSAMDSIGRIGIEKVGEKLLAVKDVSAGVFYPTFLKLHLILFSGENPRGWLHICASFLFGGRAIVWFTGFLTDKGVPWKEFGVAIVVVEAFKFTKQWSINLLLIAMALCFTEVDYISFCLRGLMELKRAAGWCFCWKNKYVPGHHCHLRHLNSTEVVDGVEELGDSIQGVVELVESDLVEVDGDHLLRVLLDGVELSQDGSSYQGQSLLIKADGGSSCDMVLSVVWLLSYIQISINWKIFKLTLLKGNRIVEINGKMEVAIKGQDCELPIQETKQMFEKEDAKAVNCVLYVEVNCEVHVANSNVATDATDLLLQVLSNGQLVLKIDGIVDVHKLAILVISIQSRCGTSCRLWWLIYLWPKMKLENFSKEEDDLVIQLHSELGNNWSKIASRLPGRTENEIKNHCHIHLKKSIKGKAKQRHLSIVEKDECSNGFREFVLYRIRTEGVEAESSAHDELVAGLIVVQGEGFIEPLVNDGGRGGHGGVNGLVLVGVELYLHQEDAGVWGVHSYLLGGTRKKNRESVDLYDDGVSSIWRELTEISKIPPPRFSRAPKVPDPCETWHFLIGNDCGVWSAGFISVELTISNYKAKYLFLELHVYSVLKY</sequence>
<keyword evidence="5" id="KW-0804">Transcription</keyword>
<evidence type="ECO:0000313" key="10">
    <source>
        <dbReference type="Proteomes" id="UP001141552"/>
    </source>
</evidence>
<accession>A0A9Q0J6V1</accession>
<keyword evidence="6" id="KW-0539">Nucleus</keyword>
<evidence type="ECO:0000256" key="1">
    <source>
        <dbReference type="ARBA" id="ARBA00004123"/>
    </source>
</evidence>
<dbReference type="PROSITE" id="PS50090">
    <property type="entry name" value="MYB_LIKE"/>
    <property type="match status" value="1"/>
</dbReference>
<dbReference type="PANTHER" id="PTHR47997">
    <property type="entry name" value="MYB DOMAIN PROTEIN 55"/>
    <property type="match status" value="1"/>
</dbReference>
<feature type="domain" description="HTH myb-type" evidence="8">
    <location>
        <begin position="550"/>
        <end position="597"/>
    </location>
</feature>
<dbReference type="EMBL" id="JAKUCV010005595">
    <property type="protein sequence ID" value="KAJ4830593.1"/>
    <property type="molecule type" value="Genomic_DNA"/>
</dbReference>
<keyword evidence="10" id="KW-1185">Reference proteome</keyword>
<dbReference type="PANTHER" id="PTHR47997:SF75">
    <property type="entry name" value="MYB DOMAIN PROTEIN 55"/>
    <property type="match status" value="1"/>
</dbReference>
<dbReference type="Proteomes" id="UP001141552">
    <property type="component" value="Unassembled WGS sequence"/>
</dbReference>
<name>A0A9Q0J6V1_9ROSI</name>
<evidence type="ECO:0000259" key="8">
    <source>
        <dbReference type="PROSITE" id="PS51294"/>
    </source>
</evidence>
<keyword evidence="3" id="KW-0805">Transcription regulation</keyword>
<feature type="domain" description="Myb-like" evidence="7">
    <location>
        <begin position="543"/>
        <end position="593"/>
    </location>
</feature>
<dbReference type="Gene3D" id="1.10.10.60">
    <property type="entry name" value="Homeodomain-like"/>
    <property type="match status" value="1"/>
</dbReference>